<evidence type="ECO:0000313" key="3">
    <source>
        <dbReference type="Proteomes" id="UP000645462"/>
    </source>
</evidence>
<sequence>MEHSDLTRKSAQDIIRHLDLLPHPEGGHYRQTWIADEAGRPSGTSIYFLLGAGERSHWHKVDATEIWHHYAGAPLILSLSERDTGPAVDHVLGPDLFDGQSPQIIVPPNHWQAAQSTGAWSLVGCTVSPAFSFDGFTLAPPGFDIPRAG</sequence>
<dbReference type="RefSeq" id="WP_373285196.1">
    <property type="nucleotide sequence ID" value="NZ_BMFC01000003.1"/>
</dbReference>
<accession>A0ABQ1KLH0</accession>
<dbReference type="SUPFAM" id="SSF51182">
    <property type="entry name" value="RmlC-like cupins"/>
    <property type="match status" value="1"/>
</dbReference>
<dbReference type="InterPro" id="IPR009327">
    <property type="entry name" value="Cupin_DUF985"/>
</dbReference>
<dbReference type="CDD" id="cd06121">
    <property type="entry name" value="cupin_YML079wp"/>
    <property type="match status" value="1"/>
</dbReference>
<dbReference type="Proteomes" id="UP000645462">
    <property type="component" value="Unassembled WGS sequence"/>
</dbReference>
<comment type="caution">
    <text evidence="2">The sequence shown here is derived from an EMBL/GenBank/DDBJ whole genome shotgun (WGS) entry which is preliminary data.</text>
</comment>
<proteinExistence type="predicted"/>
<gene>
    <name evidence="2" type="ORF">GCM10011363_17550</name>
</gene>
<reference evidence="3" key="1">
    <citation type="journal article" date="2019" name="Int. J. Syst. Evol. Microbiol.">
        <title>The Global Catalogue of Microorganisms (GCM) 10K type strain sequencing project: providing services to taxonomists for standard genome sequencing and annotation.</title>
        <authorList>
            <consortium name="The Broad Institute Genomics Platform"/>
            <consortium name="The Broad Institute Genome Sequencing Center for Infectious Disease"/>
            <person name="Wu L."/>
            <person name="Ma J."/>
        </authorList>
    </citation>
    <scope>NUCLEOTIDE SEQUENCE [LARGE SCALE GENOMIC DNA]</scope>
    <source>
        <strain evidence="3">CGMCC 1.12478</strain>
    </source>
</reference>
<protein>
    <submittedName>
        <fullName evidence="2">Cupin</fullName>
    </submittedName>
</protein>
<evidence type="ECO:0000313" key="2">
    <source>
        <dbReference type="EMBL" id="GGC01419.1"/>
    </source>
</evidence>
<dbReference type="InterPro" id="IPR014710">
    <property type="entry name" value="RmlC-like_jellyroll"/>
</dbReference>
<organism evidence="2 3">
    <name type="scientific">Marivita lacus</name>
    <dbReference type="NCBI Taxonomy" id="1323742"/>
    <lineage>
        <taxon>Bacteria</taxon>
        <taxon>Pseudomonadati</taxon>
        <taxon>Pseudomonadota</taxon>
        <taxon>Alphaproteobacteria</taxon>
        <taxon>Rhodobacterales</taxon>
        <taxon>Roseobacteraceae</taxon>
        <taxon>Marivita</taxon>
    </lineage>
</organism>
<keyword evidence="3" id="KW-1185">Reference proteome</keyword>
<dbReference type="Pfam" id="PF06172">
    <property type="entry name" value="Cupin_5"/>
    <property type="match status" value="1"/>
</dbReference>
<dbReference type="InterPro" id="IPR039935">
    <property type="entry name" value="YML079W-like"/>
</dbReference>
<dbReference type="Gene3D" id="2.60.120.10">
    <property type="entry name" value="Jelly Rolls"/>
    <property type="match status" value="1"/>
</dbReference>
<dbReference type="PANTHER" id="PTHR33387:SF3">
    <property type="entry name" value="DUF985 DOMAIN-CONTAINING PROTEIN"/>
    <property type="match status" value="1"/>
</dbReference>
<name>A0ABQ1KLH0_9RHOB</name>
<dbReference type="InterPro" id="IPR011051">
    <property type="entry name" value="RmlC_Cupin_sf"/>
</dbReference>
<feature type="domain" description="DUF985" evidence="1">
    <location>
        <begin position="12"/>
        <end position="139"/>
    </location>
</feature>
<evidence type="ECO:0000259" key="1">
    <source>
        <dbReference type="Pfam" id="PF06172"/>
    </source>
</evidence>
<dbReference type="PANTHER" id="PTHR33387">
    <property type="entry name" value="RMLC-LIKE JELLY ROLL FOLD PROTEIN"/>
    <property type="match status" value="1"/>
</dbReference>
<dbReference type="EMBL" id="BMFC01000003">
    <property type="protein sequence ID" value="GGC01419.1"/>
    <property type="molecule type" value="Genomic_DNA"/>
</dbReference>